<keyword evidence="2" id="KW-1185">Reference proteome</keyword>
<name>A0ABN7WAD5_GIGMA</name>
<proteinExistence type="predicted"/>
<dbReference type="EMBL" id="CAJVQB010035808">
    <property type="protein sequence ID" value="CAG8823081.1"/>
    <property type="molecule type" value="Genomic_DNA"/>
</dbReference>
<evidence type="ECO:0000313" key="1">
    <source>
        <dbReference type="EMBL" id="CAG8823081.1"/>
    </source>
</evidence>
<accession>A0ABN7WAD5</accession>
<dbReference type="PANTHER" id="PTHR35385:SF2">
    <property type="entry name" value="PROTEIN B, PUTATIVE-RELATED"/>
    <property type="match status" value="1"/>
</dbReference>
<feature type="non-terminal residue" evidence="1">
    <location>
        <position position="490"/>
    </location>
</feature>
<evidence type="ECO:0000313" key="2">
    <source>
        <dbReference type="Proteomes" id="UP000789901"/>
    </source>
</evidence>
<sequence length="490" mass="57125">MTFQPSLDIYLGSLPEILKTMLPQPYTYLIKNFNQLPSYQTVKTLRYLKLNWMHSLILMIKKKCTNGFQHSRHAPKQLCLRLKVLQLRESMLFLEKNGTAYIVMSIHLRLEKWRLELSHPIYDKFLNLFNDGHSPVSGLHSHEDDLHLSAENDQELLKLLVGMFDHLEAVVNEYNSSGNSKGALQKYDTYVGKITLEKALNLLKTILPPYAFYGRNPQIGPINFLTDNSDAERNALELCWPQAVRILCTFHFLQAFWRWLYDAKHENSLYIRYFRKLLFFLSLLRRHVEILWEHRNFWALSFRSGLLIHGNHTNNYIERSFERFYEQRLLVLRIDAPVAYNLLNDLYAHLGDGRYGLNQKNKHGAIGALCKHQAAIAMKFHIKMMNFLLSLTPDDRMVKSLKADLFMLHFTLQESESSNQKKEIAFTTNSVVETSDNSDNSTLDIFIEEVRTDYENPGSQFSMDATHIKSGAMIRVQVESVKRRKLEGSI</sequence>
<protein>
    <submittedName>
        <fullName evidence="1">361_t:CDS:1</fullName>
    </submittedName>
</protein>
<organism evidence="1 2">
    <name type="scientific">Gigaspora margarita</name>
    <dbReference type="NCBI Taxonomy" id="4874"/>
    <lineage>
        <taxon>Eukaryota</taxon>
        <taxon>Fungi</taxon>
        <taxon>Fungi incertae sedis</taxon>
        <taxon>Mucoromycota</taxon>
        <taxon>Glomeromycotina</taxon>
        <taxon>Glomeromycetes</taxon>
        <taxon>Diversisporales</taxon>
        <taxon>Gigasporaceae</taxon>
        <taxon>Gigaspora</taxon>
    </lineage>
</organism>
<dbReference type="PANTHER" id="PTHR35385">
    <property type="entry name" value="PROTEIN B, PUTATIVE-RELATED-RELATED"/>
    <property type="match status" value="1"/>
</dbReference>
<comment type="caution">
    <text evidence="1">The sequence shown here is derived from an EMBL/GenBank/DDBJ whole genome shotgun (WGS) entry which is preliminary data.</text>
</comment>
<reference evidence="1 2" key="1">
    <citation type="submission" date="2021-06" db="EMBL/GenBank/DDBJ databases">
        <authorList>
            <person name="Kallberg Y."/>
            <person name="Tangrot J."/>
            <person name="Rosling A."/>
        </authorList>
    </citation>
    <scope>NUCLEOTIDE SEQUENCE [LARGE SCALE GENOMIC DNA]</scope>
    <source>
        <strain evidence="1 2">120-4 pot B 10/14</strain>
    </source>
</reference>
<dbReference type="Proteomes" id="UP000789901">
    <property type="component" value="Unassembled WGS sequence"/>
</dbReference>
<gene>
    <name evidence="1" type="ORF">GMARGA_LOCUS28245</name>
</gene>